<gene>
    <name evidence="2" type="ORF">IEE_03344</name>
</gene>
<feature type="transmembrane region" description="Helical" evidence="1">
    <location>
        <begin position="6"/>
        <end position="27"/>
    </location>
</feature>
<dbReference type="AlphaFoldDB" id="J8A3L4"/>
<feature type="transmembrane region" description="Helical" evidence="1">
    <location>
        <begin position="39"/>
        <end position="56"/>
    </location>
</feature>
<dbReference type="Pfam" id="PF07301">
    <property type="entry name" value="DUF1453"/>
    <property type="match status" value="1"/>
</dbReference>
<protein>
    <recommendedName>
        <fullName evidence="4">CcdC protein</fullName>
    </recommendedName>
</protein>
<accession>J8A3L4</accession>
<sequence length="164" mass="18538">MNMNMNVALLSSIVAICMAVGVMFLRFKSAKKPVTKKKIILPPIFMSTGAMMYFLPEFRLTSLEIGEAIIIGLIFSIFLIKTTKFEIRNEQIYMKPSKAFIFILVGLLAVRVALKSYLSQSIDLAQLSGMFFLLAFAMIVSWRIAMYRSYAKLEKTIKRAGISI</sequence>
<evidence type="ECO:0000313" key="2">
    <source>
        <dbReference type="EMBL" id="EJQ43166.1"/>
    </source>
</evidence>
<reference evidence="2 3" key="1">
    <citation type="submission" date="2012-04" db="EMBL/GenBank/DDBJ databases">
        <title>The Genome Sequence of Bacillus cereus BAG5X1-1.</title>
        <authorList>
            <consortium name="The Broad Institute Genome Sequencing Platform"/>
            <consortium name="The Broad Institute Genome Sequencing Center for Infectious Disease"/>
            <person name="Feldgarden M."/>
            <person name="Van der Auwera G.A."/>
            <person name="Mahillon J."/>
            <person name="Duprez V."/>
            <person name="Timmery S."/>
            <person name="Mattelet C."/>
            <person name="Dierick K."/>
            <person name="Sun M."/>
            <person name="Yu Z."/>
            <person name="Zhu L."/>
            <person name="Hu X."/>
            <person name="Shank E.B."/>
            <person name="Swiecicka I."/>
            <person name="Hansen B.M."/>
            <person name="Andrup L."/>
            <person name="Young S.K."/>
            <person name="Zeng Q."/>
            <person name="Gargeya S."/>
            <person name="Fitzgerald M."/>
            <person name="Haas B."/>
            <person name="Abouelleil A."/>
            <person name="Alvarado L."/>
            <person name="Arachchi H.M."/>
            <person name="Berlin A."/>
            <person name="Chapman S.B."/>
            <person name="Goldberg J."/>
            <person name="Griggs A."/>
            <person name="Gujja S."/>
            <person name="Hansen M."/>
            <person name="Howarth C."/>
            <person name="Imamovic A."/>
            <person name="Larimer J."/>
            <person name="McCowen C."/>
            <person name="Montmayeur A."/>
            <person name="Murphy C."/>
            <person name="Neiman D."/>
            <person name="Pearson M."/>
            <person name="Priest M."/>
            <person name="Roberts A."/>
            <person name="Saif S."/>
            <person name="Shea T."/>
            <person name="Sisk P."/>
            <person name="Sykes S."/>
            <person name="Wortman J."/>
            <person name="Nusbaum C."/>
            <person name="Birren B."/>
        </authorList>
    </citation>
    <scope>NUCLEOTIDE SEQUENCE [LARGE SCALE GENOMIC DNA]</scope>
    <source>
        <strain evidence="2 3">BAG5X1-1</strain>
    </source>
</reference>
<dbReference type="PIRSF" id="PIRSF021441">
    <property type="entry name" value="DUF1453"/>
    <property type="match status" value="1"/>
</dbReference>
<organism evidence="2 3">
    <name type="scientific">Bacillus cereus BAG5X1-1</name>
    <dbReference type="NCBI Taxonomy" id="1053189"/>
    <lineage>
        <taxon>Bacteria</taxon>
        <taxon>Bacillati</taxon>
        <taxon>Bacillota</taxon>
        <taxon>Bacilli</taxon>
        <taxon>Bacillales</taxon>
        <taxon>Bacillaceae</taxon>
        <taxon>Bacillus</taxon>
        <taxon>Bacillus cereus group</taxon>
    </lineage>
</organism>
<dbReference type="PANTHER" id="PTHR39164">
    <property type="entry name" value="PROTEIN CCDC"/>
    <property type="match status" value="1"/>
</dbReference>
<keyword evidence="1" id="KW-1133">Transmembrane helix</keyword>
<dbReference type="Proteomes" id="UP000006600">
    <property type="component" value="Unassembled WGS sequence"/>
</dbReference>
<feature type="transmembrane region" description="Helical" evidence="1">
    <location>
        <begin position="100"/>
        <end position="118"/>
    </location>
</feature>
<keyword evidence="1" id="KW-0472">Membrane</keyword>
<feature type="transmembrane region" description="Helical" evidence="1">
    <location>
        <begin position="124"/>
        <end position="145"/>
    </location>
</feature>
<keyword evidence="1" id="KW-0812">Transmembrane</keyword>
<dbReference type="EMBL" id="AHDJ01000030">
    <property type="protein sequence ID" value="EJQ43166.1"/>
    <property type="molecule type" value="Genomic_DNA"/>
</dbReference>
<proteinExistence type="predicted"/>
<evidence type="ECO:0000256" key="1">
    <source>
        <dbReference type="SAM" id="Phobius"/>
    </source>
</evidence>
<dbReference type="HOGENOM" id="CLU_112887_0_0_9"/>
<dbReference type="PATRIC" id="fig|1053189.3.peg.3399"/>
<feature type="transmembrane region" description="Helical" evidence="1">
    <location>
        <begin position="62"/>
        <end position="80"/>
    </location>
</feature>
<comment type="caution">
    <text evidence="2">The sequence shown here is derived from an EMBL/GenBank/DDBJ whole genome shotgun (WGS) entry which is preliminary data.</text>
</comment>
<evidence type="ECO:0000313" key="3">
    <source>
        <dbReference type="Proteomes" id="UP000006600"/>
    </source>
</evidence>
<evidence type="ECO:0008006" key="4">
    <source>
        <dbReference type="Google" id="ProtNLM"/>
    </source>
</evidence>
<dbReference type="PANTHER" id="PTHR39164:SF1">
    <property type="entry name" value="PROTEIN CCDC"/>
    <property type="match status" value="1"/>
</dbReference>
<name>J8A3L4_BACCE</name>
<dbReference type="InterPro" id="IPR031306">
    <property type="entry name" value="CcdC"/>
</dbReference>
<dbReference type="InterPro" id="IPR058247">
    <property type="entry name" value="DUF1453"/>
</dbReference>